<feature type="transmembrane region" description="Helical" evidence="1">
    <location>
        <begin position="324"/>
        <end position="341"/>
    </location>
</feature>
<protein>
    <submittedName>
        <fullName evidence="2">DolP-mannose mannosyltransferase</fullName>
    </submittedName>
</protein>
<accession>A0A8U0A2V4</accession>
<feature type="transmembrane region" description="Helical" evidence="1">
    <location>
        <begin position="376"/>
        <end position="400"/>
    </location>
</feature>
<sequence length="464" mass="50616">MVCDWEIIHDRATSSARIGRFVLRHRYVILTLVYVAVHLWLFVTALPITGRPSGAPDPITFELGGQFLATGRIPYVDLFDIKPPLVHLIPGILATGIHFLGSPGFGYLDALVLHTASVLLTLGMTLVALFLITDLVDDITDDRLAALAAGFVPLTCPIFYMAGIGGFRPKTMALVAGLLSVRWLSRQRWLWAGLAAACAPALWQFGLVFPLFAVGIAHRSGRTALKRVLAGGAIITTVTLAPFALNGIPALRAILVEVVLLPFVVRPVREPTGTFSHVTRLISYLGWEGFCVLLVGTVGALLYPIQRRFRASTTEVSELSVPDVDVWVAIVVGVFSIQAMVVDGRGLTDSTMWVGFASVGVGLLIAQLNNRRFRQLFVVGIVVIGIVAFLTDAVTAFYGWRWVTQPEASYKRVATVYWHTSSIDTCHIRRAGDERTFVRLMGGSLSDQVCGQYSIDSMIRSLIP</sequence>
<evidence type="ECO:0000313" key="2">
    <source>
        <dbReference type="EMBL" id="UPM42333.1"/>
    </source>
</evidence>
<keyword evidence="1" id="KW-1133">Transmembrane helix</keyword>
<dbReference type="Proteomes" id="UP000831768">
    <property type="component" value="Chromosome"/>
</dbReference>
<evidence type="ECO:0000256" key="1">
    <source>
        <dbReference type="SAM" id="Phobius"/>
    </source>
</evidence>
<dbReference type="AlphaFoldDB" id="A0A8U0A2V4"/>
<feature type="transmembrane region" description="Helical" evidence="1">
    <location>
        <begin position="111"/>
        <end position="132"/>
    </location>
</feature>
<keyword evidence="2" id="KW-0808">Transferase</keyword>
<evidence type="ECO:0000313" key="3">
    <source>
        <dbReference type="Proteomes" id="UP000831768"/>
    </source>
</evidence>
<feature type="transmembrane region" description="Helical" evidence="1">
    <location>
        <begin position="189"/>
        <end position="216"/>
    </location>
</feature>
<feature type="transmembrane region" description="Helical" evidence="1">
    <location>
        <begin position="353"/>
        <end position="369"/>
    </location>
</feature>
<name>A0A8U0A2V4_9EURY</name>
<proteinExistence type="predicted"/>
<keyword evidence="2" id="KW-0328">Glycosyltransferase</keyword>
<feature type="transmembrane region" description="Helical" evidence="1">
    <location>
        <begin position="281"/>
        <end position="303"/>
    </location>
</feature>
<keyword evidence="1" id="KW-0472">Membrane</keyword>
<dbReference type="EMBL" id="CP096019">
    <property type="protein sequence ID" value="UPM42333.1"/>
    <property type="molecule type" value="Genomic_DNA"/>
</dbReference>
<dbReference type="KEGG" id="haad:MW046_10225"/>
<organism evidence="2 3">
    <name type="scientific">Halocatena salina</name>
    <dbReference type="NCBI Taxonomy" id="2934340"/>
    <lineage>
        <taxon>Archaea</taxon>
        <taxon>Methanobacteriati</taxon>
        <taxon>Methanobacteriota</taxon>
        <taxon>Stenosarchaea group</taxon>
        <taxon>Halobacteria</taxon>
        <taxon>Halobacteriales</taxon>
        <taxon>Natronomonadaceae</taxon>
        <taxon>Halocatena</taxon>
    </lineage>
</organism>
<dbReference type="RefSeq" id="WP_247993007.1">
    <property type="nucleotide sequence ID" value="NZ_CP096019.1"/>
</dbReference>
<feature type="transmembrane region" description="Helical" evidence="1">
    <location>
        <begin position="228"/>
        <end position="261"/>
    </location>
</feature>
<dbReference type="GO" id="GO:0004169">
    <property type="term" value="F:dolichyl-phosphate-mannose-protein mannosyltransferase activity"/>
    <property type="evidence" value="ECO:0007669"/>
    <property type="project" value="InterPro"/>
</dbReference>
<dbReference type="InterPro" id="IPR031897">
    <property type="entry name" value="AglS"/>
</dbReference>
<keyword evidence="1" id="KW-0812">Transmembrane</keyword>
<dbReference type="Pfam" id="PF15971">
    <property type="entry name" value="Mannosyl_trans4"/>
    <property type="match status" value="1"/>
</dbReference>
<gene>
    <name evidence="2" type="ORF">MW046_10225</name>
</gene>
<feature type="transmembrane region" description="Helical" evidence="1">
    <location>
        <begin position="144"/>
        <end position="169"/>
    </location>
</feature>
<feature type="transmembrane region" description="Helical" evidence="1">
    <location>
        <begin position="27"/>
        <end position="48"/>
    </location>
</feature>
<reference evidence="2" key="1">
    <citation type="submission" date="2022-04" db="EMBL/GenBank/DDBJ databases">
        <title>Halocatena sp. nov., isolated from a salt lake.</title>
        <authorList>
            <person name="Cui H.-L."/>
        </authorList>
    </citation>
    <scope>NUCLEOTIDE SEQUENCE</scope>
    <source>
        <strain evidence="2">AD-1</strain>
    </source>
</reference>
<keyword evidence="3" id="KW-1185">Reference proteome</keyword>
<dbReference type="GeneID" id="71928426"/>